<dbReference type="Proteomes" id="UP000595140">
    <property type="component" value="Unassembled WGS sequence"/>
</dbReference>
<dbReference type="AlphaFoldDB" id="A0A484JYP3"/>
<name>A0A484JYP3_9ASTE</name>
<organism evidence="1 2">
    <name type="scientific">Cuscuta campestris</name>
    <dbReference type="NCBI Taxonomy" id="132261"/>
    <lineage>
        <taxon>Eukaryota</taxon>
        <taxon>Viridiplantae</taxon>
        <taxon>Streptophyta</taxon>
        <taxon>Embryophyta</taxon>
        <taxon>Tracheophyta</taxon>
        <taxon>Spermatophyta</taxon>
        <taxon>Magnoliopsida</taxon>
        <taxon>eudicotyledons</taxon>
        <taxon>Gunneridae</taxon>
        <taxon>Pentapetalae</taxon>
        <taxon>asterids</taxon>
        <taxon>lamiids</taxon>
        <taxon>Solanales</taxon>
        <taxon>Convolvulaceae</taxon>
        <taxon>Cuscuteae</taxon>
        <taxon>Cuscuta</taxon>
        <taxon>Cuscuta subgen. Grammica</taxon>
        <taxon>Cuscuta sect. Cleistogrammica</taxon>
    </lineage>
</organism>
<gene>
    <name evidence="1" type="ORF">CCAM_LOCUS199</name>
</gene>
<protein>
    <submittedName>
        <fullName evidence="1">Uncharacterized protein</fullName>
    </submittedName>
</protein>
<evidence type="ECO:0000313" key="2">
    <source>
        <dbReference type="Proteomes" id="UP000595140"/>
    </source>
</evidence>
<accession>A0A484JYP3</accession>
<sequence>MQIHNYAFTTRGVEHIPDEIQVLTHMMEMKMQLDFGLEQCFIPHQQINLRSSPSYIQESHRKSSLREMILDI</sequence>
<dbReference type="EMBL" id="OOIL02000001">
    <property type="protein sequence ID" value="VFQ58423.1"/>
    <property type="molecule type" value="Genomic_DNA"/>
</dbReference>
<reference evidence="1 2" key="1">
    <citation type="submission" date="2018-04" db="EMBL/GenBank/DDBJ databases">
        <authorList>
            <person name="Vogel A."/>
        </authorList>
    </citation>
    <scope>NUCLEOTIDE SEQUENCE [LARGE SCALE GENOMIC DNA]</scope>
</reference>
<proteinExistence type="predicted"/>
<evidence type="ECO:0000313" key="1">
    <source>
        <dbReference type="EMBL" id="VFQ58423.1"/>
    </source>
</evidence>
<keyword evidence="2" id="KW-1185">Reference proteome</keyword>